<feature type="region of interest" description="Disordered" evidence="1">
    <location>
        <begin position="103"/>
        <end position="148"/>
    </location>
</feature>
<evidence type="ECO:0000313" key="3">
    <source>
        <dbReference type="Proteomes" id="UP001596456"/>
    </source>
</evidence>
<name>A0ABW2KS87_9PROT</name>
<feature type="compositionally biased region" description="Low complexity" evidence="1">
    <location>
        <begin position="123"/>
        <end position="135"/>
    </location>
</feature>
<evidence type="ECO:0000256" key="1">
    <source>
        <dbReference type="SAM" id="MobiDB-lite"/>
    </source>
</evidence>
<dbReference type="EMBL" id="JBHTCM010000004">
    <property type="protein sequence ID" value="MFC7332156.1"/>
    <property type="molecule type" value="Genomic_DNA"/>
</dbReference>
<accession>A0ABW2KS87</accession>
<proteinExistence type="predicted"/>
<sequence length="148" mass="15059">MRYTGPFMLIRSRALTALPLLVLLGGCADVRLPSIVFADGPAPARDAAAAGSDPQAVLTGQRPVRRADPTVAGYPNLASVPARPTEFSTPGDRQALLDRLQADRDSGDATAADLRARPVGNTAAPAPGAAAVPSVPAAPPPVPQPVGR</sequence>
<reference evidence="3" key="1">
    <citation type="journal article" date="2019" name="Int. J. Syst. Evol. Microbiol.">
        <title>The Global Catalogue of Microorganisms (GCM) 10K type strain sequencing project: providing services to taxonomists for standard genome sequencing and annotation.</title>
        <authorList>
            <consortium name="The Broad Institute Genomics Platform"/>
            <consortium name="The Broad Institute Genome Sequencing Center for Infectious Disease"/>
            <person name="Wu L."/>
            <person name="Ma J."/>
        </authorList>
    </citation>
    <scope>NUCLEOTIDE SEQUENCE [LARGE SCALE GENOMIC DNA]</scope>
    <source>
        <strain evidence="3">CGMCC 1.16275</strain>
    </source>
</reference>
<keyword evidence="3" id="KW-1185">Reference proteome</keyword>
<evidence type="ECO:0000313" key="2">
    <source>
        <dbReference type="EMBL" id="MFC7332156.1"/>
    </source>
</evidence>
<comment type="caution">
    <text evidence="2">The sequence shown here is derived from an EMBL/GenBank/DDBJ whole genome shotgun (WGS) entry which is preliminary data.</text>
</comment>
<feature type="compositionally biased region" description="Pro residues" evidence="1">
    <location>
        <begin position="136"/>
        <end position="148"/>
    </location>
</feature>
<dbReference type="PROSITE" id="PS51257">
    <property type="entry name" value="PROKAR_LIPOPROTEIN"/>
    <property type="match status" value="1"/>
</dbReference>
<dbReference type="Proteomes" id="UP001596456">
    <property type="component" value="Unassembled WGS sequence"/>
</dbReference>
<feature type="region of interest" description="Disordered" evidence="1">
    <location>
        <begin position="67"/>
        <end position="90"/>
    </location>
</feature>
<organism evidence="2 3">
    <name type="scientific">Rhodocista pekingensis</name>
    <dbReference type="NCBI Taxonomy" id="201185"/>
    <lineage>
        <taxon>Bacteria</taxon>
        <taxon>Pseudomonadati</taxon>
        <taxon>Pseudomonadota</taxon>
        <taxon>Alphaproteobacteria</taxon>
        <taxon>Rhodospirillales</taxon>
        <taxon>Azospirillaceae</taxon>
        <taxon>Rhodocista</taxon>
    </lineage>
</organism>
<gene>
    <name evidence="2" type="ORF">ACFQPS_03210</name>
</gene>
<dbReference type="RefSeq" id="WP_377356378.1">
    <property type="nucleotide sequence ID" value="NZ_JBHTCM010000004.1"/>
</dbReference>
<evidence type="ECO:0008006" key="4">
    <source>
        <dbReference type="Google" id="ProtNLM"/>
    </source>
</evidence>
<protein>
    <recommendedName>
        <fullName evidence="4">DUF3035 domain-containing protein</fullName>
    </recommendedName>
</protein>